<evidence type="ECO:0000313" key="1">
    <source>
        <dbReference type="EMBL" id="TCK99712.1"/>
    </source>
</evidence>
<gene>
    <name evidence="1" type="ORF">EDC19_0070</name>
</gene>
<evidence type="ECO:0008006" key="3">
    <source>
        <dbReference type="Google" id="ProtNLM"/>
    </source>
</evidence>
<sequence>MIQMKRRPILLNKLNLKNRDKGKVIAVSGVSRAVGVTHLVIVLGNYFEKLGKKVALIEMNANKAFEKIEKAYEGVHFNVDETTFFNIKRCTYYKNTKGLSLIDILAKNYDYYILDIGFKNEKYFGEFLRADIQVVVGMVSEWKKDEVLHFYNTNKDTPSNYNWIYACTYGSNSDIKDMQKIIDNKIFSIPFNPDPFIIKPEMKKVIQEVML</sequence>
<dbReference type="Proteomes" id="UP000294545">
    <property type="component" value="Unassembled WGS sequence"/>
</dbReference>
<accession>A0A4V2Q1X1</accession>
<comment type="caution">
    <text evidence="1">The sequence shown here is derived from an EMBL/GenBank/DDBJ whole genome shotgun (WGS) entry which is preliminary data.</text>
</comment>
<evidence type="ECO:0000313" key="2">
    <source>
        <dbReference type="Proteomes" id="UP000294545"/>
    </source>
</evidence>
<proteinExistence type="predicted"/>
<name>A0A4V2Q1X1_9FIRM</name>
<dbReference type="EMBL" id="SMGQ01000002">
    <property type="protein sequence ID" value="TCK99712.1"/>
    <property type="molecule type" value="Genomic_DNA"/>
</dbReference>
<dbReference type="AlphaFoldDB" id="A0A4V2Q1X1"/>
<keyword evidence="2" id="KW-1185">Reference proteome</keyword>
<organism evidence="1 2">
    <name type="scientific">Natranaerovirga hydrolytica</name>
    <dbReference type="NCBI Taxonomy" id="680378"/>
    <lineage>
        <taxon>Bacteria</taxon>
        <taxon>Bacillati</taxon>
        <taxon>Bacillota</taxon>
        <taxon>Clostridia</taxon>
        <taxon>Lachnospirales</taxon>
        <taxon>Natranaerovirgaceae</taxon>
        <taxon>Natranaerovirga</taxon>
    </lineage>
</organism>
<protein>
    <recommendedName>
        <fullName evidence="3">MinD-like ATPase involved in chromosome partitioning or flagellar assembly</fullName>
    </recommendedName>
</protein>
<reference evidence="1 2" key="1">
    <citation type="submission" date="2019-03" db="EMBL/GenBank/DDBJ databases">
        <title>Genomic Encyclopedia of Type Strains, Phase IV (KMG-IV): sequencing the most valuable type-strain genomes for metagenomic binning, comparative biology and taxonomic classification.</title>
        <authorList>
            <person name="Goeker M."/>
        </authorList>
    </citation>
    <scope>NUCLEOTIDE SEQUENCE [LARGE SCALE GENOMIC DNA]</scope>
    <source>
        <strain evidence="1 2">DSM 24176</strain>
    </source>
</reference>